<keyword evidence="5" id="KW-0067">ATP-binding</keyword>
<evidence type="ECO:0000259" key="7">
    <source>
        <dbReference type="Pfam" id="PF13087"/>
    </source>
</evidence>
<dbReference type="CDD" id="cd18808">
    <property type="entry name" value="SF1_C_Upf1"/>
    <property type="match status" value="1"/>
</dbReference>
<sequence length="1328" mass="154734">MLKDIFKVYLNRLVDLSSNNRSIFLPKIIQSQMIDLKDFHFLNNHPSFFYINELLGRKRNIPLIQELDSRDKNVNQLSTRLKRLLHHVRFAIEETGEKSLFVGWPFVEGRLLNEQLIRCPLIFFPVELVLEDKTWYLRKSLGELPFLNPSFLLAYSQALGRPFDKEWLELSMEDFSKEPMGFRTDLYHYLKNQVELNFNREIYQDKLEFFPDLNKDDFQKYSETGLLRLQPYAILGQFSQKNSFLMDDYEQLIRQSTQQNLEELFSDSFGNVTTTSQLSLESNLYNTFPMDASQEEVIKHVKSGQSCVVQGPPGTGKSQLICNLVADFTSRGKKVLVVSQKRAALDVVYQRLSAQGMANFSALVHDYRGDRKELYKKIDHQISSLENYQSLNNSLDAIQLERTFGQMCRNIEKHTDFFEEYKEALFDVVDCGVPAKELYLTSDSADEGVDMTQYYRAFRLDDLDVFLNNFEQYQFFFNKFQVSSSFWLHRVDFSVFGPEAFKGVEATFQELSSVKLTAKKDLDSMLADTFEYGLIYQSFQQKEKIEALMQSINSPEIYEKFKVFMPHDPASLDHLWLESKVEMVRKLFGEEGVEWEIGDEEVEGVLKKAVQASKKLESWYGKMAVSLDAKKYGTVISLLEQNGLKKSKEDIRILIQRLENRMNLNHQYTLLAQKTWVELPEKPFTIHSFNQMAGVLVKALKARFIMHDLGVLASYFYKPQFSYQHFQTLLEGITVINDWVEDHFGNWRKYLSVIQIKHLLSSPDEEKLQEVNQNIARDVDELIRFDRLRNQMNEVEKKVVEKIIDAFPERDFASLKQIFLSSLKISWIGHLEAKYPILKEIYGPQIKSYIADFEFSVEEKLKTARFIVEMRLREGVCQQLEYNRLNNLITYRELAHQVGKKKQIWSVKKLIAYYKDEIFRLVPCWLASPETASALFPLEQDFDLVIFDEASQCYFERGLPMMMRGKQVVVAGDSQQLQPYDLYQTRIQSEDDGMELEIDALLDMVSKFFPTFHLSTHYRSATLPLIHFSNKHFYEDRLYMLPDRKVLNSNEQGVKLISTDGIWENQTNLIEAKEALSQLVKLRAKYPLDSLGVITFNYYQMILIITLLEEDEHLRMDKNIKVKNIENVQGDEFDRVIFSVGYAKNPEGRFTANFGLLSRKGGENRLNVAVTRARKENILITSLKASDFKDKHLNNPGTRLLSEYLAYAAKIQEGEIPEKASLDVKGYGNQWSLKNRLVGTYGNHEVEENPYVKVMDLEVKENGKAVAAILTDDQRFFAAKTAKEAFVYHPQLLTSRNWNIVFLFSRQYWLDREDLLQTKIAQGNFNKA</sequence>
<comment type="caution">
    <text evidence="8">The sequence shown here is derived from an EMBL/GenBank/DDBJ whole genome shotgun (WGS) entry which is preliminary data.</text>
</comment>
<evidence type="ECO:0000256" key="5">
    <source>
        <dbReference type="ARBA" id="ARBA00022840"/>
    </source>
</evidence>
<dbReference type="RefSeq" id="WP_166151532.1">
    <property type="nucleotide sequence ID" value="NZ_JAANYN010000017.1"/>
</dbReference>
<evidence type="ECO:0000256" key="1">
    <source>
        <dbReference type="ARBA" id="ARBA00007913"/>
    </source>
</evidence>
<dbReference type="Gene3D" id="3.40.50.300">
    <property type="entry name" value="P-loop containing nucleotide triphosphate hydrolases"/>
    <property type="match status" value="3"/>
</dbReference>
<dbReference type="Proteomes" id="UP000649799">
    <property type="component" value="Unassembled WGS sequence"/>
</dbReference>
<evidence type="ECO:0000256" key="3">
    <source>
        <dbReference type="ARBA" id="ARBA00022801"/>
    </source>
</evidence>
<dbReference type="InterPro" id="IPR027417">
    <property type="entry name" value="P-loop_NTPase"/>
</dbReference>
<reference evidence="8 9" key="1">
    <citation type="submission" date="2020-03" db="EMBL/GenBank/DDBJ databases">
        <title>Cyclobacterium plantarum sp. nov., a marine bacterium isolated from a coastal-marine wetland.</title>
        <authorList>
            <person name="Sanchez-Porro C."/>
            <person name="Ventosa A."/>
            <person name="Amoozegar M."/>
        </authorList>
    </citation>
    <scope>NUCLEOTIDE SEQUENCE [LARGE SCALE GENOMIC DNA]</scope>
    <source>
        <strain evidence="8 9">GBPx2</strain>
    </source>
</reference>
<comment type="similarity">
    <text evidence="1">Belongs to the DNA2/NAM7 helicase family.</text>
</comment>
<dbReference type="InterPro" id="IPR047187">
    <property type="entry name" value="SF1_C_Upf1"/>
</dbReference>
<evidence type="ECO:0000313" key="8">
    <source>
        <dbReference type="EMBL" id="NHE59788.1"/>
    </source>
</evidence>
<keyword evidence="2" id="KW-0547">Nucleotide-binding</keyword>
<keyword evidence="4" id="KW-0347">Helicase</keyword>
<evidence type="ECO:0000259" key="6">
    <source>
        <dbReference type="Pfam" id="PF13086"/>
    </source>
</evidence>
<protein>
    <submittedName>
        <fullName evidence="8">AAA family ATPase</fullName>
    </submittedName>
</protein>
<organism evidence="8 9">
    <name type="scientific">Cyclobacterium plantarum</name>
    <dbReference type="NCBI Taxonomy" id="2716263"/>
    <lineage>
        <taxon>Bacteria</taxon>
        <taxon>Pseudomonadati</taxon>
        <taxon>Bacteroidota</taxon>
        <taxon>Cytophagia</taxon>
        <taxon>Cytophagales</taxon>
        <taxon>Cyclobacteriaceae</taxon>
        <taxon>Cyclobacterium</taxon>
    </lineage>
</organism>
<evidence type="ECO:0000256" key="4">
    <source>
        <dbReference type="ARBA" id="ARBA00022806"/>
    </source>
</evidence>
<dbReference type="PANTHER" id="PTHR43788">
    <property type="entry name" value="DNA2/NAM7 HELICASE FAMILY MEMBER"/>
    <property type="match status" value="1"/>
</dbReference>
<dbReference type="PANTHER" id="PTHR43788:SF8">
    <property type="entry name" value="DNA-BINDING PROTEIN SMUBP-2"/>
    <property type="match status" value="1"/>
</dbReference>
<accession>A0ABX0HDE0</accession>
<keyword evidence="9" id="KW-1185">Reference proteome</keyword>
<dbReference type="Pfam" id="PF13086">
    <property type="entry name" value="AAA_11"/>
    <property type="match status" value="2"/>
</dbReference>
<feature type="domain" description="DNA2/NAM7 helicase helicase" evidence="6">
    <location>
        <begin position="934"/>
        <end position="979"/>
    </location>
</feature>
<keyword evidence="3" id="KW-0378">Hydrolase</keyword>
<dbReference type="InterPro" id="IPR025103">
    <property type="entry name" value="DUF4011"/>
</dbReference>
<dbReference type="Pfam" id="PF13087">
    <property type="entry name" value="AAA_12"/>
    <property type="match status" value="1"/>
</dbReference>
<dbReference type="SUPFAM" id="SSF52540">
    <property type="entry name" value="P-loop containing nucleoside triphosphate hydrolases"/>
    <property type="match status" value="1"/>
</dbReference>
<feature type="domain" description="DNA2/NAM7 helicase helicase" evidence="6">
    <location>
        <begin position="290"/>
        <end position="413"/>
    </location>
</feature>
<gene>
    <name evidence="8" type="ORF">G9Q97_23535</name>
</gene>
<dbReference type="Pfam" id="PF13195">
    <property type="entry name" value="DUF4011"/>
    <property type="match status" value="1"/>
</dbReference>
<dbReference type="EMBL" id="JAANYN010000017">
    <property type="protein sequence ID" value="NHE59788.1"/>
    <property type="molecule type" value="Genomic_DNA"/>
</dbReference>
<evidence type="ECO:0000313" key="9">
    <source>
        <dbReference type="Proteomes" id="UP000649799"/>
    </source>
</evidence>
<dbReference type="InterPro" id="IPR050534">
    <property type="entry name" value="Coronavir_polyprotein_1ab"/>
</dbReference>
<feature type="domain" description="DNA2/NAM7 helicase-like C-terminal" evidence="7">
    <location>
        <begin position="1011"/>
        <end position="1182"/>
    </location>
</feature>
<name>A0ABX0HDE0_9BACT</name>
<dbReference type="InterPro" id="IPR041679">
    <property type="entry name" value="DNA2/NAM7-like_C"/>
</dbReference>
<evidence type="ECO:0000256" key="2">
    <source>
        <dbReference type="ARBA" id="ARBA00022741"/>
    </source>
</evidence>
<dbReference type="InterPro" id="IPR041677">
    <property type="entry name" value="DNA2/NAM7_AAA_11"/>
</dbReference>
<proteinExistence type="inferred from homology"/>